<organism evidence="2">
    <name type="scientific">bioreactor metagenome</name>
    <dbReference type="NCBI Taxonomy" id="1076179"/>
    <lineage>
        <taxon>unclassified sequences</taxon>
        <taxon>metagenomes</taxon>
        <taxon>ecological metagenomes</taxon>
    </lineage>
</organism>
<proteinExistence type="predicted"/>
<dbReference type="InterPro" id="IPR029068">
    <property type="entry name" value="Glyas_Bleomycin-R_OHBP_Dase"/>
</dbReference>
<protein>
    <recommendedName>
        <fullName evidence="1">VOC domain-containing protein</fullName>
    </recommendedName>
</protein>
<dbReference type="InterPro" id="IPR004360">
    <property type="entry name" value="Glyas_Fos-R_dOase_dom"/>
</dbReference>
<evidence type="ECO:0000313" key="2">
    <source>
        <dbReference type="EMBL" id="MPM27004.1"/>
    </source>
</evidence>
<gene>
    <name evidence="2" type="ORF">SDC9_73509</name>
</gene>
<dbReference type="Gene3D" id="3.10.180.10">
    <property type="entry name" value="2,3-Dihydroxybiphenyl 1,2-Dioxygenase, domain 1"/>
    <property type="match status" value="1"/>
</dbReference>
<sequence length="128" mass="13987">MTTPLFSKLDIVSYSVIDWQRAKIFYGETLGLPVAEFYGDEVGWMEFGPKEGAHLAISLWEGEGVMPVHSGGAVVVFMVEDVDATVKELRARGVKCTDAETVPGMVRWASFFDPDGNELQAASSVPEN</sequence>
<feature type="domain" description="VOC" evidence="1">
    <location>
        <begin position="8"/>
        <end position="124"/>
    </location>
</feature>
<name>A0A644YLL1_9ZZZZ</name>
<dbReference type="InterPro" id="IPR037523">
    <property type="entry name" value="VOC_core"/>
</dbReference>
<evidence type="ECO:0000259" key="1">
    <source>
        <dbReference type="PROSITE" id="PS51819"/>
    </source>
</evidence>
<dbReference type="EMBL" id="VSSQ01004883">
    <property type="protein sequence ID" value="MPM27004.1"/>
    <property type="molecule type" value="Genomic_DNA"/>
</dbReference>
<comment type="caution">
    <text evidence="2">The sequence shown here is derived from an EMBL/GenBank/DDBJ whole genome shotgun (WGS) entry which is preliminary data.</text>
</comment>
<dbReference type="AlphaFoldDB" id="A0A644YLL1"/>
<dbReference type="Pfam" id="PF00903">
    <property type="entry name" value="Glyoxalase"/>
    <property type="match status" value="1"/>
</dbReference>
<dbReference type="SUPFAM" id="SSF54593">
    <property type="entry name" value="Glyoxalase/Bleomycin resistance protein/Dihydroxybiphenyl dioxygenase"/>
    <property type="match status" value="1"/>
</dbReference>
<dbReference type="PROSITE" id="PS51819">
    <property type="entry name" value="VOC"/>
    <property type="match status" value="1"/>
</dbReference>
<accession>A0A644YLL1</accession>
<reference evidence="2" key="1">
    <citation type="submission" date="2019-08" db="EMBL/GenBank/DDBJ databases">
        <authorList>
            <person name="Kucharzyk K."/>
            <person name="Murdoch R.W."/>
            <person name="Higgins S."/>
            <person name="Loffler F."/>
        </authorList>
    </citation>
    <scope>NUCLEOTIDE SEQUENCE</scope>
</reference>